<feature type="region of interest" description="Disordered" evidence="3">
    <location>
        <begin position="411"/>
        <end position="458"/>
    </location>
</feature>
<keyword evidence="1 2" id="KW-0694">RNA-binding</keyword>
<feature type="compositionally biased region" description="Polar residues" evidence="3">
    <location>
        <begin position="351"/>
        <end position="366"/>
    </location>
</feature>
<gene>
    <name evidence="5" type="ORF">N7456_010303</name>
</gene>
<feature type="compositionally biased region" description="Polar residues" evidence="3">
    <location>
        <begin position="668"/>
        <end position="677"/>
    </location>
</feature>
<dbReference type="CDD" id="cd00590">
    <property type="entry name" value="RRM_SF"/>
    <property type="match status" value="1"/>
</dbReference>
<keyword evidence="6" id="KW-1185">Reference proteome</keyword>
<feature type="region of interest" description="Disordered" evidence="3">
    <location>
        <begin position="118"/>
        <end position="159"/>
    </location>
</feature>
<dbReference type="Gene3D" id="3.30.70.330">
    <property type="match status" value="1"/>
</dbReference>
<accession>A0A9W9K6Y8</accession>
<dbReference type="OrthoDB" id="193499at2759"/>
<dbReference type="InterPro" id="IPR052462">
    <property type="entry name" value="SLIRP/GR-RBP-like"/>
</dbReference>
<name>A0A9W9K6Y8_9EURO</name>
<dbReference type="PROSITE" id="PS50102">
    <property type="entry name" value="RRM"/>
    <property type="match status" value="1"/>
</dbReference>
<sequence>MLNPFQIKDLNGPSSSSPEGHSSSHGIIQISASEYDSLASSHPRARLIYTDDDDGDQITVGSSLELSQRLDEPLDIQPRLDAIQLSEDDRSPMHIFDIRRSNSVTELWKRFEDVSFTSSQLPDTKKDASVAAEPTANTSDQEGHSSAETSATAAPGDISQPPLLAAFEAEMANILDSSEEPAERAPQAGPSPTAESSRNAGSQEFSVENLAWDVIQNLLNGAKLVKSELHAKLPELQRQVRDAQNQLPANMGNTLQKMLSHLEARLRTAFNNLPENGRQWADNSRHWAEEAFHAGRPVAENAAESLRMVATEVNGVGRSFITAFEQELARATSQQTNMAPASHNPPPTMFSYPTGSAPASSINTHNTEPRSMASASGLQDNHATGYEQFQPGYYGDVSYLGPGFPARAWGSPQTWAQPAPSESLHSGFLNRSSSNPAGDMDHKDSSVEKRPAVLPPAPPLPSVPWWSAAPQCGGYFPSSAWPQNSTMPFGETTAQVSNSDADLVAEKPSSDNRASSTHQAETSQVEHPGRKTLFIGNVGFRVTERTIQDVFASKGFIVDVDLPMDVGTGQHAGFGYLHFPSVYPAIAAMDALQGTHIDGHAINLEYSDAAPIDSVDSQTTTDGPRVSSSPPTAQDKVEESTELNQTPVPPMKRRKSVTFKDAPPTEDQPATYQSSNPDAPLSGSADEVPSAPLIDLSMDEYTANLGPAFPSVSNELSQPEHDDPFDPEVQLRRFPPVSQLEAQVLANQRQHTSPSVPLQRSRTISYNNGQDLQNDDEGLNLRRANTTLFGHPKSRQSSRFGFQADESHAPGLNRRTSERRLSRGIAGDESDTWARLDKRTRKRSTSRPSSRHSIPGSFPVEEPQNSTAFDADLENCVSSLIDMGYGTAEDGGRSRMAVYAAASNNDLMDAIEMIEEERKAYERHR</sequence>
<feature type="compositionally biased region" description="Basic and acidic residues" evidence="3">
    <location>
        <begin position="439"/>
        <end position="451"/>
    </location>
</feature>
<feature type="compositionally biased region" description="Low complexity" evidence="3">
    <location>
        <begin position="12"/>
        <end position="26"/>
    </location>
</feature>
<dbReference type="InterPro" id="IPR000504">
    <property type="entry name" value="RRM_dom"/>
</dbReference>
<feature type="region of interest" description="Disordered" evidence="3">
    <location>
        <begin position="337"/>
        <end position="378"/>
    </location>
</feature>
<dbReference type="SUPFAM" id="SSF54928">
    <property type="entry name" value="RNA-binding domain, RBD"/>
    <property type="match status" value="1"/>
</dbReference>
<feature type="region of interest" description="Disordered" evidence="3">
    <location>
        <begin position="705"/>
        <end position="728"/>
    </location>
</feature>
<dbReference type="InterPro" id="IPR012677">
    <property type="entry name" value="Nucleotide-bd_a/b_plait_sf"/>
</dbReference>
<feature type="compositionally biased region" description="Polar residues" evidence="3">
    <location>
        <begin position="135"/>
        <end position="152"/>
    </location>
</feature>
<feature type="compositionally biased region" description="Polar residues" evidence="3">
    <location>
        <begin position="193"/>
        <end position="202"/>
    </location>
</feature>
<evidence type="ECO:0000256" key="3">
    <source>
        <dbReference type="SAM" id="MobiDB-lite"/>
    </source>
</evidence>
<feature type="compositionally biased region" description="Polar residues" evidence="3">
    <location>
        <begin position="511"/>
        <end position="525"/>
    </location>
</feature>
<dbReference type="Pfam" id="PF00076">
    <property type="entry name" value="RRM_1"/>
    <property type="match status" value="1"/>
</dbReference>
<feature type="region of interest" description="Disordered" evidence="3">
    <location>
        <begin position="788"/>
        <end position="867"/>
    </location>
</feature>
<evidence type="ECO:0000256" key="1">
    <source>
        <dbReference type="ARBA" id="ARBA00022884"/>
    </source>
</evidence>
<reference evidence="5" key="2">
    <citation type="journal article" date="2023" name="IMA Fungus">
        <title>Comparative genomic study of the Penicillium genus elucidates a diverse pangenome and 15 lateral gene transfer events.</title>
        <authorList>
            <person name="Petersen C."/>
            <person name="Sorensen T."/>
            <person name="Nielsen M.R."/>
            <person name="Sondergaard T.E."/>
            <person name="Sorensen J.L."/>
            <person name="Fitzpatrick D.A."/>
            <person name="Frisvad J.C."/>
            <person name="Nielsen K.L."/>
        </authorList>
    </citation>
    <scope>NUCLEOTIDE SEQUENCE</scope>
    <source>
        <strain evidence="5">IBT 30069</strain>
    </source>
</reference>
<dbReference type="InterPro" id="IPR035979">
    <property type="entry name" value="RBD_domain_sf"/>
</dbReference>
<feature type="compositionally biased region" description="Polar residues" evidence="3">
    <location>
        <begin position="615"/>
        <end position="632"/>
    </location>
</feature>
<evidence type="ECO:0000313" key="6">
    <source>
        <dbReference type="Proteomes" id="UP001149165"/>
    </source>
</evidence>
<feature type="region of interest" description="Disordered" evidence="3">
    <location>
        <begin position="1"/>
        <end position="26"/>
    </location>
</feature>
<feature type="region of interest" description="Disordered" evidence="3">
    <location>
        <begin position="49"/>
        <end position="70"/>
    </location>
</feature>
<evidence type="ECO:0000259" key="4">
    <source>
        <dbReference type="PROSITE" id="PS50102"/>
    </source>
</evidence>
<dbReference type="Proteomes" id="UP001149165">
    <property type="component" value="Unassembled WGS sequence"/>
</dbReference>
<feature type="region of interest" description="Disordered" evidence="3">
    <location>
        <begin position="613"/>
        <end position="689"/>
    </location>
</feature>
<dbReference type="EMBL" id="JAPQKH010000006">
    <property type="protein sequence ID" value="KAJ5094442.1"/>
    <property type="molecule type" value="Genomic_DNA"/>
</dbReference>
<evidence type="ECO:0000313" key="5">
    <source>
        <dbReference type="EMBL" id="KAJ5094442.1"/>
    </source>
</evidence>
<dbReference type="PANTHER" id="PTHR48027">
    <property type="entry name" value="HETEROGENEOUS NUCLEAR RIBONUCLEOPROTEIN 87F-RELATED"/>
    <property type="match status" value="1"/>
</dbReference>
<dbReference type="GO" id="GO:0003723">
    <property type="term" value="F:RNA binding"/>
    <property type="evidence" value="ECO:0007669"/>
    <property type="project" value="UniProtKB-UniRule"/>
</dbReference>
<dbReference type="SMART" id="SM00360">
    <property type="entry name" value="RRM"/>
    <property type="match status" value="1"/>
</dbReference>
<reference evidence="5" key="1">
    <citation type="submission" date="2022-11" db="EMBL/GenBank/DDBJ databases">
        <authorList>
            <person name="Petersen C."/>
        </authorList>
    </citation>
    <scope>NUCLEOTIDE SEQUENCE</scope>
    <source>
        <strain evidence="5">IBT 30069</strain>
    </source>
</reference>
<evidence type="ECO:0000256" key="2">
    <source>
        <dbReference type="PROSITE-ProRule" id="PRU00176"/>
    </source>
</evidence>
<proteinExistence type="predicted"/>
<feature type="domain" description="RRM" evidence="4">
    <location>
        <begin position="531"/>
        <end position="609"/>
    </location>
</feature>
<feature type="region of interest" description="Disordered" evidence="3">
    <location>
        <begin position="177"/>
        <end position="202"/>
    </location>
</feature>
<organism evidence="5 6">
    <name type="scientific">Penicillium angulare</name>
    <dbReference type="NCBI Taxonomy" id="116970"/>
    <lineage>
        <taxon>Eukaryota</taxon>
        <taxon>Fungi</taxon>
        <taxon>Dikarya</taxon>
        <taxon>Ascomycota</taxon>
        <taxon>Pezizomycotina</taxon>
        <taxon>Eurotiomycetes</taxon>
        <taxon>Eurotiomycetidae</taxon>
        <taxon>Eurotiales</taxon>
        <taxon>Aspergillaceae</taxon>
        <taxon>Penicillium</taxon>
    </lineage>
</organism>
<feature type="region of interest" description="Disordered" evidence="3">
    <location>
        <begin position="503"/>
        <end position="528"/>
    </location>
</feature>
<comment type="caution">
    <text evidence="5">The sequence shown here is derived from an EMBL/GenBank/DDBJ whole genome shotgun (WGS) entry which is preliminary data.</text>
</comment>
<dbReference type="AlphaFoldDB" id="A0A9W9K6Y8"/>
<protein>
    <recommendedName>
        <fullName evidence="4">RRM domain-containing protein</fullName>
    </recommendedName>
</protein>